<dbReference type="AlphaFoldDB" id="A0A6C0HGP3"/>
<evidence type="ECO:0000313" key="1">
    <source>
        <dbReference type="EMBL" id="QHT79550.1"/>
    </source>
</evidence>
<name>A0A6C0HGP3_9ZZZZ</name>
<reference evidence="1" key="1">
    <citation type="journal article" date="2020" name="Nature">
        <title>Giant virus diversity and host interactions through global metagenomics.</title>
        <authorList>
            <person name="Schulz F."/>
            <person name="Roux S."/>
            <person name="Paez-Espino D."/>
            <person name="Jungbluth S."/>
            <person name="Walsh D.A."/>
            <person name="Denef V.J."/>
            <person name="McMahon K.D."/>
            <person name="Konstantinidis K.T."/>
            <person name="Eloe-Fadrosh E.A."/>
            <person name="Kyrpides N.C."/>
            <person name="Woyke T."/>
        </authorList>
    </citation>
    <scope>NUCLEOTIDE SEQUENCE</scope>
    <source>
        <strain evidence="1">GVMAG-M-3300023184-101</strain>
    </source>
</reference>
<organism evidence="1">
    <name type="scientific">viral metagenome</name>
    <dbReference type="NCBI Taxonomy" id="1070528"/>
    <lineage>
        <taxon>unclassified sequences</taxon>
        <taxon>metagenomes</taxon>
        <taxon>organismal metagenomes</taxon>
    </lineage>
</organism>
<proteinExistence type="predicted"/>
<dbReference type="EMBL" id="MN739950">
    <property type="protein sequence ID" value="QHT79550.1"/>
    <property type="molecule type" value="Genomic_DNA"/>
</dbReference>
<accession>A0A6C0HGP3</accession>
<protein>
    <submittedName>
        <fullName evidence="1">Uncharacterized protein</fullName>
    </submittedName>
</protein>
<sequence>MDVQNVKYDQYNNMDIKKQYVCDCGCGLSFLHGEGMGFKIILALEDEEIVMIEDQLVDINWKHYIPYALIETWGDLLDLIASSVRDYPNDRVWCHLEPYIQNPDHIPDDTPLEYIYI</sequence>